<evidence type="ECO:0000313" key="1">
    <source>
        <dbReference type="EMBL" id="KAL1525314.1"/>
    </source>
</evidence>
<reference evidence="1 2" key="1">
    <citation type="journal article" date="2024" name="Science">
        <title>Giant polyketide synthase enzymes in the biosynthesis of giant marine polyether toxins.</title>
        <authorList>
            <person name="Fallon T.R."/>
            <person name="Shende V.V."/>
            <person name="Wierzbicki I.H."/>
            <person name="Pendleton A.L."/>
            <person name="Watervoot N.F."/>
            <person name="Auber R.P."/>
            <person name="Gonzalez D.J."/>
            <person name="Wisecaver J.H."/>
            <person name="Moore B.S."/>
        </authorList>
    </citation>
    <scope>NUCLEOTIDE SEQUENCE [LARGE SCALE GENOMIC DNA]</scope>
    <source>
        <strain evidence="1 2">12B1</strain>
    </source>
</reference>
<name>A0AB34JST7_PRYPA</name>
<dbReference type="AlphaFoldDB" id="A0AB34JST7"/>
<protein>
    <submittedName>
        <fullName evidence="1">Uncharacterized protein</fullName>
    </submittedName>
</protein>
<gene>
    <name evidence="1" type="ORF">AB1Y20_020175</name>
</gene>
<accession>A0AB34JST7</accession>
<evidence type="ECO:0000313" key="2">
    <source>
        <dbReference type="Proteomes" id="UP001515480"/>
    </source>
</evidence>
<sequence length="289" mass="32530">MDKAGAAPTVWGITMEQSVALVKYRCSIVRFDGHLDDAMLRSGSVQGCLPIIRFLFTRFSELLSAFLEDHGHSFTDELTNVAFVERLISCWHLVSSQPQLGNMSVEKMTADGQWGVDRLLFTMQCLLVCSQKHCELHELRQKAMPHVGSLMTSSLQISEVYRPLGADNDVEKLESTLQWMLGVYRDQLEILENPVDGKAEQEKWMALLNSESMPPDQEEPLIDHDDRELYRAQLRRAGICITPSDIGSAEAASYAEHMRALYLGNENSLDEDNDFDDSLLNTPFIAASK</sequence>
<proteinExistence type="predicted"/>
<dbReference type="EMBL" id="JBGBPQ010000004">
    <property type="protein sequence ID" value="KAL1525314.1"/>
    <property type="molecule type" value="Genomic_DNA"/>
</dbReference>
<organism evidence="1 2">
    <name type="scientific">Prymnesium parvum</name>
    <name type="common">Toxic golden alga</name>
    <dbReference type="NCBI Taxonomy" id="97485"/>
    <lineage>
        <taxon>Eukaryota</taxon>
        <taxon>Haptista</taxon>
        <taxon>Haptophyta</taxon>
        <taxon>Prymnesiophyceae</taxon>
        <taxon>Prymnesiales</taxon>
        <taxon>Prymnesiaceae</taxon>
        <taxon>Prymnesium</taxon>
    </lineage>
</organism>
<dbReference type="Proteomes" id="UP001515480">
    <property type="component" value="Unassembled WGS sequence"/>
</dbReference>
<comment type="caution">
    <text evidence="1">The sequence shown here is derived from an EMBL/GenBank/DDBJ whole genome shotgun (WGS) entry which is preliminary data.</text>
</comment>
<keyword evidence="2" id="KW-1185">Reference proteome</keyword>